<accession>A0AAJ7U5K1</accession>
<dbReference type="SUPFAM" id="SSF49695">
    <property type="entry name" value="gamma-Crystallin-like"/>
    <property type="match status" value="3"/>
</dbReference>
<feature type="compositionally biased region" description="Low complexity" evidence="3">
    <location>
        <begin position="158"/>
        <end position="167"/>
    </location>
</feature>
<feature type="domain" description="Beta/gamma crystallin 'Greek key'" evidence="4">
    <location>
        <begin position="1865"/>
        <end position="1907"/>
    </location>
</feature>
<dbReference type="InterPro" id="IPR001064">
    <property type="entry name" value="Beta/gamma_crystallin"/>
</dbReference>
<evidence type="ECO:0000256" key="2">
    <source>
        <dbReference type="ARBA" id="ARBA00022737"/>
    </source>
</evidence>
<dbReference type="InterPro" id="IPR050252">
    <property type="entry name" value="Beta/Gamma-Crystallin"/>
</dbReference>
<keyword evidence="5" id="KW-1185">Reference proteome</keyword>
<feature type="compositionally biased region" description="Acidic residues" evidence="3">
    <location>
        <begin position="289"/>
        <end position="298"/>
    </location>
</feature>
<feature type="region of interest" description="Disordered" evidence="3">
    <location>
        <begin position="1246"/>
        <end position="1345"/>
    </location>
</feature>
<feature type="compositionally biased region" description="Low complexity" evidence="3">
    <location>
        <begin position="354"/>
        <end position="374"/>
    </location>
</feature>
<feature type="region of interest" description="Disordered" evidence="3">
    <location>
        <begin position="852"/>
        <end position="924"/>
    </location>
</feature>
<feature type="compositionally biased region" description="Polar residues" evidence="3">
    <location>
        <begin position="461"/>
        <end position="486"/>
    </location>
</feature>
<feature type="region of interest" description="Disordered" evidence="3">
    <location>
        <begin position="23"/>
        <end position="201"/>
    </location>
</feature>
<dbReference type="InterPro" id="IPR011024">
    <property type="entry name" value="G_crystallin-like"/>
</dbReference>
<name>A0AAJ7U5K1_PETMA</name>
<feature type="compositionally biased region" description="Low complexity" evidence="3">
    <location>
        <begin position="419"/>
        <end position="428"/>
    </location>
</feature>
<proteinExistence type="inferred from homology"/>
<dbReference type="RefSeq" id="XP_032828708.1">
    <property type="nucleotide sequence ID" value="XM_032972817.1"/>
</dbReference>
<dbReference type="PRINTS" id="PR01367">
    <property type="entry name" value="BGCRYSTALLIN"/>
</dbReference>
<dbReference type="PROSITE" id="PS50231">
    <property type="entry name" value="RICIN_B_LECTIN"/>
    <property type="match status" value="1"/>
</dbReference>
<evidence type="ECO:0000256" key="1">
    <source>
        <dbReference type="ARBA" id="ARBA00009646"/>
    </source>
</evidence>
<dbReference type="PANTHER" id="PTHR11818:SF38">
    <property type="entry name" value="VERY LARGE A-KINASE ANCHOR PROTEIN"/>
    <property type="match status" value="1"/>
</dbReference>
<dbReference type="KEGG" id="pmrn:116953008"/>
<dbReference type="SUPFAM" id="SSF50370">
    <property type="entry name" value="Ricin B-like lectins"/>
    <property type="match status" value="1"/>
</dbReference>
<dbReference type="Gene3D" id="2.80.10.50">
    <property type="match status" value="1"/>
</dbReference>
<evidence type="ECO:0000256" key="3">
    <source>
        <dbReference type="SAM" id="MobiDB-lite"/>
    </source>
</evidence>
<feature type="compositionally biased region" description="Basic and acidic residues" evidence="3">
    <location>
        <begin position="679"/>
        <end position="696"/>
    </location>
</feature>
<feature type="region of interest" description="Disordered" evidence="3">
    <location>
        <begin position="1197"/>
        <end position="1231"/>
    </location>
</feature>
<feature type="domain" description="Beta/gamma crystallin 'Greek key'" evidence="4">
    <location>
        <begin position="1826"/>
        <end position="1864"/>
    </location>
</feature>
<feature type="compositionally biased region" description="Basic and acidic residues" evidence="3">
    <location>
        <begin position="236"/>
        <end position="263"/>
    </location>
</feature>
<feature type="region of interest" description="Disordered" evidence="3">
    <location>
        <begin position="1075"/>
        <end position="1153"/>
    </location>
</feature>
<dbReference type="PROSITE" id="PS50915">
    <property type="entry name" value="CRYSTALLIN_BETA_GAMMA"/>
    <property type="match status" value="9"/>
</dbReference>
<dbReference type="InterPro" id="IPR035992">
    <property type="entry name" value="Ricin_B-like_lectins"/>
</dbReference>
<feature type="domain" description="Beta/gamma crystallin 'Greek key'" evidence="4">
    <location>
        <begin position="1425"/>
        <end position="1464"/>
    </location>
</feature>
<feature type="domain" description="Beta/gamma crystallin 'Greek key'" evidence="4">
    <location>
        <begin position="1465"/>
        <end position="1511"/>
    </location>
</feature>
<reference evidence="6" key="1">
    <citation type="submission" date="2025-08" db="UniProtKB">
        <authorList>
            <consortium name="RefSeq"/>
        </authorList>
    </citation>
    <scope>IDENTIFICATION</scope>
    <source>
        <tissue evidence="6">Sperm</tissue>
    </source>
</reference>
<dbReference type="PANTHER" id="PTHR11818">
    <property type="entry name" value="BETA/GAMMA CRYSTALLIN"/>
    <property type="match status" value="1"/>
</dbReference>
<feature type="region of interest" description="Disordered" evidence="3">
    <location>
        <begin position="225"/>
        <end position="712"/>
    </location>
</feature>
<feature type="region of interest" description="Disordered" evidence="3">
    <location>
        <begin position="1385"/>
        <end position="1421"/>
    </location>
</feature>
<feature type="compositionally biased region" description="Gly residues" evidence="3">
    <location>
        <begin position="119"/>
        <end position="130"/>
    </location>
</feature>
<feature type="domain" description="Beta/gamma crystallin 'Greek key'" evidence="4">
    <location>
        <begin position="1638"/>
        <end position="1681"/>
    </location>
</feature>
<feature type="domain" description="Beta/gamma crystallin 'Greek key'" evidence="4">
    <location>
        <begin position="1954"/>
        <end position="1995"/>
    </location>
</feature>
<comment type="similarity">
    <text evidence="1">Belongs to the beta/gamma-crystallin family.</text>
</comment>
<feature type="compositionally biased region" description="Basic and acidic residues" evidence="3">
    <location>
        <begin position="182"/>
        <end position="201"/>
    </location>
</feature>
<feature type="compositionally biased region" description="Basic and acidic residues" evidence="3">
    <location>
        <begin position="397"/>
        <end position="406"/>
    </location>
</feature>
<evidence type="ECO:0000313" key="5">
    <source>
        <dbReference type="Proteomes" id="UP001318040"/>
    </source>
</evidence>
<evidence type="ECO:0000313" key="6">
    <source>
        <dbReference type="RefSeq" id="XP_032828708.1"/>
    </source>
</evidence>
<dbReference type="SMART" id="SM00247">
    <property type="entry name" value="XTALbg"/>
    <property type="match status" value="6"/>
</dbReference>
<organism evidence="5 6">
    <name type="scientific">Petromyzon marinus</name>
    <name type="common">Sea lamprey</name>
    <dbReference type="NCBI Taxonomy" id="7757"/>
    <lineage>
        <taxon>Eukaryota</taxon>
        <taxon>Metazoa</taxon>
        <taxon>Chordata</taxon>
        <taxon>Craniata</taxon>
        <taxon>Vertebrata</taxon>
        <taxon>Cyclostomata</taxon>
        <taxon>Hyperoartia</taxon>
        <taxon>Petromyzontiformes</taxon>
        <taxon>Petromyzontidae</taxon>
        <taxon>Petromyzon</taxon>
    </lineage>
</organism>
<feature type="compositionally biased region" description="Polar residues" evidence="3">
    <location>
        <begin position="625"/>
        <end position="639"/>
    </location>
</feature>
<dbReference type="Pfam" id="PF00652">
    <property type="entry name" value="Ricin_B_lectin"/>
    <property type="match status" value="1"/>
</dbReference>
<dbReference type="Pfam" id="PF00030">
    <property type="entry name" value="Crystall"/>
    <property type="match status" value="6"/>
</dbReference>
<protein>
    <submittedName>
        <fullName evidence="6">Uncharacterized protein LOC116953008 isoform X1</fullName>
    </submittedName>
</protein>
<feature type="domain" description="Beta/gamma crystallin 'Greek key'" evidence="4">
    <location>
        <begin position="1913"/>
        <end position="1953"/>
    </location>
</feature>
<feature type="domain" description="Beta/gamma crystallin 'Greek key'" evidence="4">
    <location>
        <begin position="1773"/>
        <end position="1815"/>
    </location>
</feature>
<feature type="compositionally biased region" description="Polar residues" evidence="3">
    <location>
        <begin position="534"/>
        <end position="545"/>
    </location>
</feature>
<gene>
    <name evidence="6" type="primary">LOC116953008</name>
</gene>
<feature type="compositionally biased region" description="Acidic residues" evidence="3">
    <location>
        <begin position="1078"/>
        <end position="1089"/>
    </location>
</feature>
<dbReference type="SMART" id="SM00458">
    <property type="entry name" value="RICIN"/>
    <property type="match status" value="1"/>
</dbReference>
<keyword evidence="2" id="KW-0677">Repeat</keyword>
<dbReference type="InterPro" id="IPR000772">
    <property type="entry name" value="Ricin_B_lectin"/>
</dbReference>
<dbReference type="GeneID" id="116953008"/>
<feature type="domain" description="Beta/gamma crystallin 'Greek key'" evidence="4">
    <location>
        <begin position="1682"/>
        <end position="1724"/>
    </location>
</feature>
<dbReference type="Gene3D" id="2.60.20.10">
    <property type="entry name" value="Crystallins"/>
    <property type="match status" value="6"/>
</dbReference>
<dbReference type="Proteomes" id="UP001318040">
    <property type="component" value="Chromosome 49"/>
</dbReference>
<evidence type="ECO:0000259" key="4">
    <source>
        <dbReference type="PROSITE" id="PS50915"/>
    </source>
</evidence>
<sequence>MAHRKNLQSRLAKLTNFYQSLGKDADADTESGSEAGWEPGFSGREAVAVPRSSVSIVRNRRSYAEPSSPPPEQEFPSESGADLELYGSTLQVGEAVRGSGDDMDTSPSPQPSSNATATAGGGGGGGGGSGNDSDGGTRRKPSTTARAPRSPQDPRGPRSPQSPGSGPEKTFGQFRSSAFIDKAGRGGTRSDEAQLSRDEDEKAFVSQRTVYLKPTVNLFNPPAKVARSAASIEAAKQARNDTEEEHKTEKTIRLVRPQKDRPSPLKSTETGRQAVMTGVGPSRARGGEEPMEGVEDAGGEPRAPGAASRMKEAPMEGPETGPRGGSVSYATYQGAAKLKKRPRPNSKLFDDNGAESASASEANNSEEASQSDAARSANGAERSKVLRKTPGRLPRGNGKEDGEAVRSLKAKATLAASEQGTAGQAADGQGQGNHPKEVVIEETEIVTIEEIVTPKDKVGPGSSTIFDNENSQSVKTQISQHTNTKKTVVVQGNRISQVTSSKGSSPPSSPKEKDSDAVSGVGKVRINTRDRRSNPFTGSDINSRASPKATEEASQRSPVISRKMPTSKPAEAKPIYKQDKVLSGDSETKPEGGLNSTREKACNMPEESADQKAAPGVAESDATEGATQTPASGGRQLTSRGDDMGASLPIQGGAKNGGEDPASDPAAPEGEGNVAGVLRKQDNQAELRAPDRERVGKSPAVPPGPESSVKKPRMVEEGVSYAAAAAAAAATTTASGSDTPRLGVPVNVNKNVDRSSAANQLRDGETPEVVAAVAAGDVCAVAAEKETKMDVIIVKDLCSITGSGTEVISSILDINKVVTVEQTQSLLKASAAAEPSQDINSVKVDTPTKATLTGEPAAQSMPLLSDTSSSRSGTHAKVQGEPSRQHVEAGPMDAEQAASASLGNPSLGVEEKAPQPLQPPDMVSAESSTFIKAGTQFENITDGQQQQQQQQLQQQQQPQQQQQQQQQPVINAATAEHVEVSAGNCALPDGGGAGEAPADGALSVLQSADDAAVPIELPGFRCYLPRPSPMEMCAEVEVIENMFQEGTAAPDTADNGGRPSRQNPAFEQFSLLSPIKEEDLEEEGGDEESAGAARRQKYFPPGDVALASKSPKLSPLASGFGESTGAPGVAEEDGGGGRTSERPQPPDDQQNVNLWSLKSGTKSELPSVDFQKTKTMNFLKEQIKNRSLKSMVGHQSLHNGFGKDRAGQLNEDAEGKGESGAPGPSPHNKFSNLYKQSSLLLKGFDASGLEPRSPVQTSEPADVWPSPRLPGTRAAHEGADTRVTSPRGAFAPGASALSQLGDFGTAGKDGGGVPTLPPPLSGHASAAVQSFEGSRQQQQQQLGSHGAALELASPLRDMTSAAALGRKGSGGSNLLQEALPGPEQLLAFGSFPDQPQPGMFPQGPTNGAPQDPAMEGERQVNPRPGKMVIFYEPGFTGKKIELFTDVADATSWDLPATISLRVVRGGWLVYRESGFTGECFALEEGEEEMTDPWGEMLAEEQGFVGGPMVGRIDQGKAEEDGEPKEPKIVIGSIKRVVKDHSMPEIVLFSEEEFRGTDIIVCDDAEKVEVYGMQPTVSSIIVNSGVWLLYLGFHYMELISILEPGEYPTMDCWDGMQPRIGSLRPLKMGEIKVERPNEAKVILYEEPNFEGQQKEAFLEIPTLGGVFGEDSPGRVASIRVRAGVWVGYEGPNFSGRQYILEEGEYHSWQEWGGCNETLSSIRPIFADFAEPRVVLLELPGSPEGRELSVEGDSLTDVEAVGYAPTTTSISVERGVWVAFELEDFMGQMFVLEKGYYATPADWGGQGPTLSSIRPVRLERSVEMSSKAKMEVYSQRDFSGMHRLADADFKTLPEGWSTVGSARVLKGCWVLYSNDDFSGREFILEEGCYSCPEAFFSLDAQIKSLRPIPIVFSEPSISLFSHEDLRGREMVLEEATPSLDTLGGGGCVRSLHVHGGLWVAFEFPNFQGRQLLLEPSETPDWKQRSSWGRLGSIRPLKQSGVCVRVRNQGQDGVLTVKGDLADPRGVSVCLLPDCGKSTQLWLFQDGFLRSLASEACLEVVGGMAREGTRVVLWPEHGKPQQRWYIDSDGTIGSRLRDDLVLDVQGSGIIDRNQAVIMLRNQHRRSQLWQLEVQ</sequence>
<feature type="compositionally biased region" description="Basic and acidic residues" evidence="3">
    <location>
        <begin position="570"/>
        <end position="590"/>
    </location>
</feature>